<evidence type="ECO:0000256" key="4">
    <source>
        <dbReference type="ARBA" id="ARBA00023136"/>
    </source>
</evidence>
<sequence length="403" mass="45651">MDFDSKDFIGRPPGRLARIGIQIVAGILCIVLVASLIVEYRDVMQARIEVMPVLPPIVLKTKRTGQIAEFLVGQGDSVYPGRILAEFDTPAEYGDLKAIKEAVSKQTVPEELGFARPVSIGSLQRAYSEYLGAYNDIKTIENFYGNTIANLMEDSIRISQSDAFSNIFKRMRTAEHTNVLVARNHSRMQILFEKGVISRSELERSQLEYNRSLQEVNRLRSDYTTDAYRTNEKFKGRFTEMEISSIKVLSEIALWEEKNLVVSPVYGKVSFFDVRSPYQWVDDGEDIFQVLPDQESPLIGILKVPIRNAGNVREGQKVMIKLHSFPFEEWGILEGVITEISASPKRADGPYYPAYVRIDSKVNALKNRMSGKGTLSGRCEIVLEENTLFKKLFMGLRKNLNDL</sequence>
<keyword evidence="3 5" id="KW-1133">Transmembrane helix</keyword>
<evidence type="ECO:0000256" key="3">
    <source>
        <dbReference type="ARBA" id="ARBA00022989"/>
    </source>
</evidence>
<feature type="transmembrane region" description="Helical" evidence="5">
    <location>
        <begin position="20"/>
        <end position="38"/>
    </location>
</feature>
<name>A0ABU3L3T9_9FLAO</name>
<proteinExistence type="predicted"/>
<dbReference type="InterPro" id="IPR050739">
    <property type="entry name" value="MFP"/>
</dbReference>
<evidence type="ECO:0000313" key="7">
    <source>
        <dbReference type="EMBL" id="MDT7828352.1"/>
    </source>
</evidence>
<feature type="domain" description="AprE-like beta-barrel" evidence="6">
    <location>
        <begin position="302"/>
        <end position="362"/>
    </location>
</feature>
<dbReference type="PRINTS" id="PR01490">
    <property type="entry name" value="RTXTOXIND"/>
</dbReference>
<dbReference type="InterPro" id="IPR058982">
    <property type="entry name" value="Beta-barrel_AprE"/>
</dbReference>
<dbReference type="Pfam" id="PF26002">
    <property type="entry name" value="Beta-barrel_AprE"/>
    <property type="match status" value="1"/>
</dbReference>
<accession>A0ABU3L3T9</accession>
<gene>
    <name evidence="7" type="ORF">RQM65_06725</name>
</gene>
<protein>
    <submittedName>
        <fullName evidence="7">HlyD family efflux transporter periplasmic adaptor subunit</fullName>
    </submittedName>
</protein>
<dbReference type="PANTHER" id="PTHR30386">
    <property type="entry name" value="MEMBRANE FUSION SUBUNIT OF EMRAB-TOLC MULTIDRUG EFFLUX PUMP"/>
    <property type="match status" value="1"/>
</dbReference>
<comment type="caution">
    <text evidence="7">The sequence shown here is derived from an EMBL/GenBank/DDBJ whole genome shotgun (WGS) entry which is preliminary data.</text>
</comment>
<evidence type="ECO:0000256" key="1">
    <source>
        <dbReference type="ARBA" id="ARBA00004167"/>
    </source>
</evidence>
<dbReference type="RefSeq" id="WP_314013628.1">
    <property type="nucleotide sequence ID" value="NZ_JAVTTP010000001.1"/>
</dbReference>
<keyword evidence="2 5" id="KW-0812">Transmembrane</keyword>
<comment type="subcellular location">
    <subcellularLocation>
        <location evidence="1">Membrane</location>
        <topology evidence="1">Single-pass membrane protein</topology>
    </subcellularLocation>
</comment>
<evidence type="ECO:0000313" key="8">
    <source>
        <dbReference type="Proteomes" id="UP001250656"/>
    </source>
</evidence>
<dbReference type="Proteomes" id="UP001250656">
    <property type="component" value="Unassembled WGS sequence"/>
</dbReference>
<evidence type="ECO:0000256" key="5">
    <source>
        <dbReference type="SAM" id="Phobius"/>
    </source>
</evidence>
<evidence type="ECO:0000256" key="2">
    <source>
        <dbReference type="ARBA" id="ARBA00022692"/>
    </source>
</evidence>
<dbReference type="EMBL" id="JAVTTP010000001">
    <property type="protein sequence ID" value="MDT7828352.1"/>
    <property type="molecule type" value="Genomic_DNA"/>
</dbReference>
<dbReference type="Gene3D" id="2.40.30.170">
    <property type="match status" value="1"/>
</dbReference>
<reference evidence="7 8" key="1">
    <citation type="submission" date="2023-09" db="EMBL/GenBank/DDBJ databases">
        <title>Novel taxa isolated from Blanes Bay.</title>
        <authorList>
            <person name="Rey-Velasco X."/>
            <person name="Lucena T."/>
        </authorList>
    </citation>
    <scope>NUCLEOTIDE SEQUENCE [LARGE SCALE GENOMIC DNA]</scope>
    <source>
        <strain evidence="7 8">S334</strain>
    </source>
</reference>
<keyword evidence="4 5" id="KW-0472">Membrane</keyword>
<organism evidence="7 8">
    <name type="scientific">Pricia mediterranea</name>
    <dbReference type="NCBI Taxonomy" id="3076079"/>
    <lineage>
        <taxon>Bacteria</taxon>
        <taxon>Pseudomonadati</taxon>
        <taxon>Bacteroidota</taxon>
        <taxon>Flavobacteriia</taxon>
        <taxon>Flavobacteriales</taxon>
        <taxon>Flavobacteriaceae</taxon>
        <taxon>Pricia</taxon>
    </lineage>
</organism>
<dbReference type="PANTHER" id="PTHR30386:SF26">
    <property type="entry name" value="TRANSPORT PROTEIN COMB"/>
    <property type="match status" value="1"/>
</dbReference>
<keyword evidence="8" id="KW-1185">Reference proteome</keyword>
<evidence type="ECO:0000259" key="6">
    <source>
        <dbReference type="Pfam" id="PF26002"/>
    </source>
</evidence>